<evidence type="ECO:0007829" key="7">
    <source>
        <dbReference type="PeptideAtlas" id="A0A8I6A8P9"/>
    </source>
</evidence>
<dbReference type="Ensembl" id="ENSRNOT00000115557.2">
    <property type="protein sequence ID" value="ENSRNOP00000088750.1"/>
    <property type="gene ID" value="ENSRNOG00000028566.5"/>
</dbReference>
<dbReference type="Proteomes" id="UP000002494">
    <property type="component" value="Chromosome 6"/>
</dbReference>
<evidence type="ECO:0000313" key="6">
    <source>
        <dbReference type="RGD" id="1598308"/>
    </source>
</evidence>
<dbReference type="AlphaFoldDB" id="A0A8I6A8P9"/>
<dbReference type="PANTHER" id="PTHR10185">
    <property type="entry name" value="PHOSPHOLIPASE D - RELATED"/>
    <property type="match status" value="1"/>
</dbReference>
<dbReference type="GO" id="GO:0016788">
    <property type="term" value="F:hydrolase activity, acting on ester bonds"/>
    <property type="evidence" value="ECO:0007669"/>
    <property type="project" value="UniProtKB-ARBA"/>
</dbReference>
<organism evidence="4 5">
    <name type="scientific">Rattus norvegicus</name>
    <name type="common">Rat</name>
    <dbReference type="NCBI Taxonomy" id="10116"/>
    <lineage>
        <taxon>Eukaryota</taxon>
        <taxon>Metazoa</taxon>
        <taxon>Chordata</taxon>
        <taxon>Craniata</taxon>
        <taxon>Vertebrata</taxon>
        <taxon>Euteleostomi</taxon>
        <taxon>Mammalia</taxon>
        <taxon>Eutheria</taxon>
        <taxon>Euarchontoglires</taxon>
        <taxon>Glires</taxon>
        <taxon>Rodentia</taxon>
        <taxon>Myomorpha</taxon>
        <taxon>Muroidea</taxon>
        <taxon>Muridae</taxon>
        <taxon>Murinae</taxon>
        <taxon>Rattus</taxon>
    </lineage>
</organism>
<dbReference type="AGR" id="RGD:1598308"/>
<evidence type="ECO:0000313" key="5">
    <source>
        <dbReference type="Proteomes" id="UP000002494"/>
    </source>
</evidence>
<reference evidence="4" key="3">
    <citation type="submission" date="2025-09" db="UniProtKB">
        <authorList>
            <consortium name="Ensembl"/>
        </authorList>
    </citation>
    <scope>IDENTIFICATION</scope>
    <source>
        <strain evidence="4">Brown Norway</strain>
    </source>
</reference>
<protein>
    <submittedName>
        <fullName evidence="4">Phospholipase D family, member 4</fullName>
    </submittedName>
</protein>
<dbReference type="Pfam" id="PF00614">
    <property type="entry name" value="PLDc"/>
    <property type="match status" value="1"/>
</dbReference>
<keyword evidence="2" id="KW-1133">Transmembrane helix</keyword>
<proteinExistence type="evidence at protein level"/>
<evidence type="ECO:0000313" key="4">
    <source>
        <dbReference type="Ensembl" id="ENSRNOP00000088750.1"/>
    </source>
</evidence>
<dbReference type="InterPro" id="IPR050874">
    <property type="entry name" value="Diverse_PLD-related"/>
</dbReference>
<dbReference type="GeneTree" id="ENSGT00950000183059"/>
<dbReference type="PROSITE" id="PS50035">
    <property type="entry name" value="PLD"/>
    <property type="match status" value="1"/>
</dbReference>
<accession>A0A8I6A8P9</accession>
<dbReference type="RGD" id="1598308">
    <property type="gene designation" value="Pld4"/>
</dbReference>
<reference evidence="4" key="2">
    <citation type="submission" date="2025-08" db="UniProtKB">
        <authorList>
            <consortium name="Ensembl"/>
        </authorList>
    </citation>
    <scope>IDENTIFICATION</scope>
    <source>
        <strain evidence="4">Brown Norway</strain>
    </source>
</reference>
<dbReference type="InterPro" id="IPR032803">
    <property type="entry name" value="PLDc_3"/>
</dbReference>
<sequence length="512" mass="56731">MEGEATGQRGGRCLHRQGLQTMTGARMDKKKWHPEMLIPLQTTMEVPDWPYSTPPHGPHNRVGMVLGMLAILGLGSVTLTLFLWQGPTSFTSPQMFPEEVPSWFWETLKGDTEQNNSCQLILAESIPEDLPFAAGSPAAQPLAQAWLQLLDTAQESVHIASYYWSLTGQDVGVNDSSSQQGEALLQKFQQLLLRNISVVVATHSPTLAKTSTDLQVLAAHGRCLRAGLCSRETFALSVSTDPDPLQVKELGAIIYNCSHLAEDLEKTFQTYWVLGTPQAVLPKPWPRNFSTHINRFHPLRGLFDGVPTTAYFSASPPSLCPHGRTRDLDAVLAVMGGAGEFIYVSVMEYFPTTRFTHPARYWPVLDNALRAAAFNKGVRVRLLVSCWFNTDPTMFAYLRSLQAFSNPLAGISVDVKVFIVPVGNHSNIPFSRVNHSKFMVTDKTAYIGTSNWSEDYFSGTAGVGLVVSQKTPSAQPAVTTVQEQLRQLFERDWSSHYAMGLDRQIPSQDCVW</sequence>
<name>A0A8I6A8P9_RAT</name>
<keyword evidence="2" id="KW-0472">Membrane</keyword>
<comment type="similarity">
    <text evidence="1">Belongs to the phospholipase D family.</text>
</comment>
<dbReference type="SUPFAM" id="SSF56024">
    <property type="entry name" value="Phospholipase D/nuclease"/>
    <property type="match status" value="2"/>
</dbReference>
<feature type="domain" description="PLD phosphodiesterase" evidence="3">
    <location>
        <begin position="430"/>
        <end position="456"/>
    </location>
</feature>
<evidence type="ECO:0000256" key="2">
    <source>
        <dbReference type="SAM" id="Phobius"/>
    </source>
</evidence>
<evidence type="ECO:0000259" key="3">
    <source>
        <dbReference type="PROSITE" id="PS50035"/>
    </source>
</evidence>
<dbReference type="SMART" id="SM00155">
    <property type="entry name" value="PLDc"/>
    <property type="match status" value="1"/>
</dbReference>
<keyword evidence="7" id="KW-1267">Proteomics identification</keyword>
<dbReference type="Pfam" id="PF13918">
    <property type="entry name" value="PLDc_3"/>
    <property type="match status" value="1"/>
</dbReference>
<dbReference type="PANTHER" id="PTHR10185:SF8">
    <property type="entry name" value="5'-3' EXONUCLEASE PLD4"/>
    <property type="match status" value="1"/>
</dbReference>
<gene>
    <name evidence="4 6" type="primary">Pld4</name>
</gene>
<dbReference type="FunFam" id="3.30.870.10:FF:000019">
    <property type="entry name" value="phospholipase D3 isoform X1"/>
    <property type="match status" value="1"/>
</dbReference>
<dbReference type="Gene3D" id="3.30.870.10">
    <property type="entry name" value="Endonuclease Chain A"/>
    <property type="match status" value="1"/>
</dbReference>
<feature type="transmembrane region" description="Helical" evidence="2">
    <location>
        <begin position="62"/>
        <end position="84"/>
    </location>
</feature>
<reference evidence="4" key="1">
    <citation type="submission" date="2024-01" db="EMBL/GenBank/DDBJ databases">
        <title>GRCr8: a new rat reference genome assembly contstructed from accurate long reads and long range scaffolding.</title>
        <authorList>
            <person name="Doris P.A."/>
            <person name="Kalbfleisch T."/>
            <person name="Li K."/>
            <person name="Howe K."/>
            <person name="Wood J."/>
        </authorList>
    </citation>
    <scope>NUCLEOTIDE SEQUENCE [LARGE SCALE GENOMIC DNA]</scope>
    <source>
        <strain evidence="4">Brown Norway</strain>
    </source>
</reference>
<keyword evidence="2" id="KW-0812">Transmembrane</keyword>
<keyword evidence="5" id="KW-1185">Reference proteome</keyword>
<dbReference type="InterPro" id="IPR001736">
    <property type="entry name" value="PLipase_D/transphosphatidylase"/>
</dbReference>
<evidence type="ECO:0000256" key="1">
    <source>
        <dbReference type="ARBA" id="ARBA00008664"/>
    </source>
</evidence>